<keyword evidence="3" id="KW-1185">Reference proteome</keyword>
<protein>
    <submittedName>
        <fullName evidence="2">Uncharacterized protein</fullName>
    </submittedName>
</protein>
<feature type="compositionally biased region" description="Low complexity" evidence="1">
    <location>
        <begin position="32"/>
        <end position="42"/>
    </location>
</feature>
<dbReference type="EMBL" id="ASYR01000034">
    <property type="protein sequence ID" value="KAF0647622.1"/>
    <property type="molecule type" value="Genomic_DNA"/>
</dbReference>
<dbReference type="Proteomes" id="UP000731519">
    <property type="component" value="Unassembled WGS sequence"/>
</dbReference>
<evidence type="ECO:0000256" key="1">
    <source>
        <dbReference type="SAM" id="MobiDB-lite"/>
    </source>
</evidence>
<feature type="region of interest" description="Disordered" evidence="1">
    <location>
        <begin position="30"/>
        <end position="70"/>
    </location>
</feature>
<accession>A0ABQ6XPC2</accession>
<feature type="compositionally biased region" description="Gly residues" evidence="1">
    <location>
        <begin position="52"/>
        <end position="70"/>
    </location>
</feature>
<sequence>MSASLPAVLRAVFPAVLRAGHRPWSRAVGWTAAGSDGRAGRWAGRRPARTAGPGGGLDGGRLGRPGRAVG</sequence>
<evidence type="ECO:0000313" key="3">
    <source>
        <dbReference type="Proteomes" id="UP000731519"/>
    </source>
</evidence>
<organism evidence="2 3">
    <name type="scientific">Streptomyces fradiae ATCC 10745 = DSM 40063</name>
    <dbReference type="NCBI Taxonomy" id="1319510"/>
    <lineage>
        <taxon>Bacteria</taxon>
        <taxon>Bacillati</taxon>
        <taxon>Actinomycetota</taxon>
        <taxon>Actinomycetes</taxon>
        <taxon>Kitasatosporales</taxon>
        <taxon>Streptomycetaceae</taxon>
        <taxon>Streptomyces</taxon>
    </lineage>
</organism>
<evidence type="ECO:0000313" key="2">
    <source>
        <dbReference type="EMBL" id="KAF0647622.1"/>
    </source>
</evidence>
<comment type="caution">
    <text evidence="2">The sequence shown here is derived from an EMBL/GenBank/DDBJ whole genome shotgun (WGS) entry which is preliminary data.</text>
</comment>
<reference evidence="2 3" key="1">
    <citation type="submission" date="2013-05" db="EMBL/GenBank/DDBJ databases">
        <title>Genome Sequence of Streptomyces fradiae.</title>
        <authorList>
            <person name="Kirby R."/>
        </authorList>
    </citation>
    <scope>NUCLEOTIDE SEQUENCE [LARGE SCALE GENOMIC DNA]</scope>
    <source>
        <strain evidence="2 3">ATCC 10745</strain>
    </source>
</reference>
<name>A0ABQ6XPC2_STRFR</name>
<proteinExistence type="predicted"/>
<gene>
    <name evidence="2" type="ORF">K701_22905</name>
</gene>